<dbReference type="Proteomes" id="UP000672032">
    <property type="component" value="Chromosome 5"/>
</dbReference>
<reference evidence="1" key="1">
    <citation type="submission" date="2020-10" db="EMBL/GenBank/DDBJ databases">
        <title>Genome Sequence of Monilinia vaccinii-corymbosi Sheds Light on Mummy Berry Disease Infection of Blueberry and Mating Type.</title>
        <authorList>
            <person name="Yow A.G."/>
            <person name="Zhang Y."/>
            <person name="Bansal K."/>
            <person name="Eacker S.M."/>
            <person name="Sullivan S."/>
            <person name="Liachko I."/>
            <person name="Cubeta M.A."/>
            <person name="Rollins J.A."/>
            <person name="Ashrafi H."/>
        </authorList>
    </citation>
    <scope>NUCLEOTIDE SEQUENCE</scope>
    <source>
        <strain evidence="1">RL-1</strain>
    </source>
</reference>
<gene>
    <name evidence="1" type="ORF">DSL72_008488</name>
</gene>
<protein>
    <submittedName>
        <fullName evidence="1">Uncharacterized protein</fullName>
    </submittedName>
</protein>
<name>A0A8A3PJX2_9HELO</name>
<sequence length="283" mass="33000">MAASEQTPPSTSPQLMNIPLELREKIWKLLLPDDVGPTLYLYKKDYWQHRYATPSDNDPEYDPANDENNRRLMFCNDLLRLQFPIVLVFINCETRRFAVDWARRQGLDIDYSRVYPTISASFDPERDFLHVRAGEVLGYFNGLFELLLKLPPGRHFSIRETVVDNLALSEAAFGQMVEQDYLRNIFRNYLLKKLIIVTHTTSEPPSEDEVLTGSSRWELKEEKGGEYTWHDDAFQFHGSKYAGKEELYELIEEGIKALPERVLNHPERETAFKVQLAIAIKRE</sequence>
<evidence type="ECO:0000313" key="1">
    <source>
        <dbReference type="EMBL" id="QSZ35618.1"/>
    </source>
</evidence>
<accession>A0A8A3PJX2</accession>
<dbReference type="AlphaFoldDB" id="A0A8A3PJX2"/>
<dbReference type="OrthoDB" id="3546385at2759"/>
<dbReference type="EMBL" id="CP063409">
    <property type="protein sequence ID" value="QSZ35618.1"/>
    <property type="molecule type" value="Genomic_DNA"/>
</dbReference>
<organism evidence="1 2">
    <name type="scientific">Monilinia vaccinii-corymbosi</name>
    <dbReference type="NCBI Taxonomy" id="61207"/>
    <lineage>
        <taxon>Eukaryota</taxon>
        <taxon>Fungi</taxon>
        <taxon>Dikarya</taxon>
        <taxon>Ascomycota</taxon>
        <taxon>Pezizomycotina</taxon>
        <taxon>Leotiomycetes</taxon>
        <taxon>Helotiales</taxon>
        <taxon>Sclerotiniaceae</taxon>
        <taxon>Monilinia</taxon>
    </lineage>
</organism>
<proteinExistence type="predicted"/>
<keyword evidence="2" id="KW-1185">Reference proteome</keyword>
<evidence type="ECO:0000313" key="2">
    <source>
        <dbReference type="Proteomes" id="UP000672032"/>
    </source>
</evidence>